<accession>A0A1B6PCE4</accession>
<dbReference type="PROSITE" id="PS50077">
    <property type="entry name" value="HEAT_REPEAT"/>
    <property type="match status" value="2"/>
</dbReference>
<dbReference type="InterPro" id="IPR011989">
    <property type="entry name" value="ARM-like"/>
</dbReference>
<dbReference type="PANTHER" id="PTHR45958">
    <property type="entry name" value="RING-TYPE E3 UBIQUITIN TRANSFERASE"/>
    <property type="match status" value="1"/>
</dbReference>
<name>A0A1B6PCE4_SORBI</name>
<dbReference type="SMART" id="SM00185">
    <property type="entry name" value="ARM"/>
    <property type="match status" value="6"/>
</dbReference>
<evidence type="ECO:0000256" key="4">
    <source>
        <dbReference type="ARBA" id="ARBA00022679"/>
    </source>
</evidence>
<dbReference type="PANTHER" id="PTHR45958:SF6">
    <property type="entry name" value="U-BOX DOMAIN-CONTAINING PROTEIN 43"/>
    <property type="match status" value="1"/>
</dbReference>
<dbReference type="InterPro" id="IPR013083">
    <property type="entry name" value="Znf_RING/FYVE/PHD"/>
</dbReference>
<dbReference type="eggNOG" id="KOG0167">
    <property type="taxonomic scope" value="Eukaryota"/>
</dbReference>
<evidence type="ECO:0000256" key="3">
    <source>
        <dbReference type="ARBA" id="ARBA00012483"/>
    </source>
</evidence>
<dbReference type="Pfam" id="PF04564">
    <property type="entry name" value="U-box"/>
    <property type="match status" value="1"/>
</dbReference>
<organism evidence="7 8">
    <name type="scientific">Sorghum bicolor</name>
    <name type="common">Sorghum</name>
    <name type="synonym">Sorghum vulgare</name>
    <dbReference type="NCBI Taxonomy" id="4558"/>
    <lineage>
        <taxon>Eukaryota</taxon>
        <taxon>Viridiplantae</taxon>
        <taxon>Streptophyta</taxon>
        <taxon>Embryophyta</taxon>
        <taxon>Tracheophyta</taxon>
        <taxon>Spermatophyta</taxon>
        <taxon>Magnoliopsida</taxon>
        <taxon>Liliopsida</taxon>
        <taxon>Poales</taxon>
        <taxon>Poaceae</taxon>
        <taxon>PACMAD clade</taxon>
        <taxon>Panicoideae</taxon>
        <taxon>Andropogonodae</taxon>
        <taxon>Andropogoneae</taxon>
        <taxon>Sorghinae</taxon>
        <taxon>Sorghum</taxon>
    </lineage>
</organism>
<sequence length="630" mass="69646">MAEVQDGHYDSTSQSTDSLRVEPIYESFLCPLTKQVMQDPVSIDSGVTFERDAILKYFNECLSSGKRLVCPVTKMELSNTELNPSIALRNTIDEWMNRNEAAKLDVARKSLTSDSMESDILQALQYVDEICQRSRSSRQVVRRDGLIIMIADLLKNSSTKVRQSALETLSSIAKDDNDNKVEIAAGDNIRTIVKFLNHGQTQEKEQAVSLLFELSENKALSDRIGSVSGAILILVGLSSSKVENLLIVDRAEKTLENLESCEKNVRQMAENGRLQPLLRLLLEAPQREVRMNSIKLLNNISPYMGQELADAFRGNFSQLSSLVKVIADNNGISEEQAAAAGLVADLPMRDSVLTRRLLQDGAFATIIKKVTRIRQGEIRGGRFVNPFLEGLVRIVSRITFVLDDDPDIIAVARDYNLTSLFTDLLQMNGLDIVQIVSASALEKLSQQSKHLTKILPAPSPGLCFSIFPCLSQKTVATGVCRVHCGICSARESFCLLEGKAVEKLVACLDNNNEKVVEAALAALSTLLEDGVDIDQGVMVLCDAEGINPILEVLCENRNEALRQRAVWAVERILRMDEIAYEISGNQNVGTALVEAFRHGDYRTRQVAERALKHVDKLPNFSGIFSKMGAQ</sequence>
<dbReference type="InterPro" id="IPR000225">
    <property type="entry name" value="Armadillo"/>
</dbReference>
<dbReference type="Gramene" id="KXG23376">
    <property type="protein sequence ID" value="KXG23376"/>
    <property type="gene ID" value="SORBI_3008G089100"/>
</dbReference>
<dbReference type="GO" id="GO:0061630">
    <property type="term" value="F:ubiquitin protein ligase activity"/>
    <property type="evidence" value="ECO:0007669"/>
    <property type="project" value="UniProtKB-EC"/>
</dbReference>
<evidence type="ECO:0000313" key="7">
    <source>
        <dbReference type="EMBL" id="KXG23376.1"/>
    </source>
</evidence>
<dbReference type="FunCoup" id="A0A1B6PCE4">
    <property type="interactions" value="563"/>
</dbReference>
<gene>
    <name evidence="7" type="ORF">SORBI_3008G089100</name>
</gene>
<feature type="repeat" description="HEAT" evidence="5">
    <location>
        <begin position="146"/>
        <end position="182"/>
    </location>
</feature>
<dbReference type="EMBL" id="CM000767">
    <property type="protein sequence ID" value="KXG23376.1"/>
    <property type="molecule type" value="Genomic_DNA"/>
</dbReference>
<dbReference type="PROSITE" id="PS51698">
    <property type="entry name" value="U_BOX"/>
    <property type="match status" value="1"/>
</dbReference>
<dbReference type="GO" id="GO:0016567">
    <property type="term" value="P:protein ubiquitination"/>
    <property type="evidence" value="ECO:0007669"/>
    <property type="project" value="UniProtKB-UniPathway"/>
</dbReference>
<dbReference type="SUPFAM" id="SSF48371">
    <property type="entry name" value="ARM repeat"/>
    <property type="match status" value="1"/>
</dbReference>
<dbReference type="InParanoid" id="A0A1B6PCE4"/>
<dbReference type="OMA" id="GICKIHQ"/>
<dbReference type="EC" id="2.3.2.27" evidence="3"/>
<dbReference type="SUPFAM" id="SSF57850">
    <property type="entry name" value="RING/U-box"/>
    <property type="match status" value="1"/>
</dbReference>
<evidence type="ECO:0000256" key="2">
    <source>
        <dbReference type="ARBA" id="ARBA00004906"/>
    </source>
</evidence>
<reference evidence="7 8" key="1">
    <citation type="journal article" date="2009" name="Nature">
        <title>The Sorghum bicolor genome and the diversification of grasses.</title>
        <authorList>
            <person name="Paterson A.H."/>
            <person name="Bowers J.E."/>
            <person name="Bruggmann R."/>
            <person name="Dubchak I."/>
            <person name="Grimwood J."/>
            <person name="Gundlach H."/>
            <person name="Haberer G."/>
            <person name="Hellsten U."/>
            <person name="Mitros T."/>
            <person name="Poliakov A."/>
            <person name="Schmutz J."/>
            <person name="Spannagl M."/>
            <person name="Tang H."/>
            <person name="Wang X."/>
            <person name="Wicker T."/>
            <person name="Bharti A.K."/>
            <person name="Chapman J."/>
            <person name="Feltus F.A."/>
            <person name="Gowik U."/>
            <person name="Grigoriev I.V."/>
            <person name="Lyons E."/>
            <person name="Maher C.A."/>
            <person name="Martis M."/>
            <person name="Narechania A."/>
            <person name="Otillar R.P."/>
            <person name="Penning B.W."/>
            <person name="Salamov A.A."/>
            <person name="Wang Y."/>
            <person name="Zhang L."/>
            <person name="Carpita N.C."/>
            <person name="Freeling M."/>
            <person name="Gingle A.R."/>
            <person name="Hash C.T."/>
            <person name="Keller B."/>
            <person name="Klein P."/>
            <person name="Kresovich S."/>
            <person name="McCann M.C."/>
            <person name="Ming R."/>
            <person name="Peterson D.G."/>
            <person name="Mehboob-ur-Rahman"/>
            <person name="Ware D."/>
            <person name="Westhoff P."/>
            <person name="Mayer K.F."/>
            <person name="Messing J."/>
            <person name="Rokhsar D.S."/>
        </authorList>
    </citation>
    <scope>NUCLEOTIDE SEQUENCE [LARGE SCALE GENOMIC DNA]</scope>
    <source>
        <strain evidence="8">cv. BTx623</strain>
    </source>
</reference>
<proteinExistence type="predicted"/>
<evidence type="ECO:0000256" key="1">
    <source>
        <dbReference type="ARBA" id="ARBA00000900"/>
    </source>
</evidence>
<evidence type="ECO:0000259" key="6">
    <source>
        <dbReference type="PROSITE" id="PS51698"/>
    </source>
</evidence>
<dbReference type="InterPro" id="IPR045210">
    <property type="entry name" value="RING-Ubox_PUB"/>
</dbReference>
<feature type="repeat" description="HEAT" evidence="5">
    <location>
        <begin position="274"/>
        <end position="312"/>
    </location>
</feature>
<protein>
    <recommendedName>
        <fullName evidence="3">RING-type E3 ubiquitin transferase</fullName>
        <ecNumber evidence="3">2.3.2.27</ecNumber>
    </recommendedName>
</protein>
<dbReference type="AlphaFoldDB" id="A0A1B6PCE4"/>
<dbReference type="InterPro" id="IPR016024">
    <property type="entry name" value="ARM-type_fold"/>
</dbReference>
<evidence type="ECO:0000313" key="8">
    <source>
        <dbReference type="Proteomes" id="UP000000768"/>
    </source>
</evidence>
<dbReference type="InterPro" id="IPR003613">
    <property type="entry name" value="Ubox_domain"/>
</dbReference>
<dbReference type="Gene3D" id="1.25.10.10">
    <property type="entry name" value="Leucine-rich Repeat Variant"/>
    <property type="match status" value="2"/>
</dbReference>
<dbReference type="InterPro" id="IPR021133">
    <property type="entry name" value="HEAT_type_2"/>
</dbReference>
<comment type="catalytic activity">
    <reaction evidence="1">
        <text>S-ubiquitinyl-[E2 ubiquitin-conjugating enzyme]-L-cysteine + [acceptor protein]-L-lysine = [E2 ubiquitin-conjugating enzyme]-L-cysteine + N(6)-ubiquitinyl-[acceptor protein]-L-lysine.</text>
        <dbReference type="EC" id="2.3.2.27"/>
    </reaction>
</comment>
<dbReference type="SMART" id="SM00504">
    <property type="entry name" value="Ubox"/>
    <property type="match status" value="1"/>
</dbReference>
<comment type="pathway">
    <text evidence="2">Protein modification; protein ubiquitination.</text>
</comment>
<dbReference type="UniPathway" id="UPA00143"/>
<dbReference type="Gene3D" id="3.30.40.10">
    <property type="entry name" value="Zinc/RING finger domain, C3HC4 (zinc finger)"/>
    <property type="match status" value="1"/>
</dbReference>
<dbReference type="InterPro" id="IPR052608">
    <property type="entry name" value="U-box_domain_protein"/>
</dbReference>
<feature type="domain" description="U-box" evidence="6">
    <location>
        <begin position="23"/>
        <end position="102"/>
    </location>
</feature>
<keyword evidence="4" id="KW-0808">Transferase</keyword>
<evidence type="ECO:0000256" key="5">
    <source>
        <dbReference type="PROSITE-ProRule" id="PRU00103"/>
    </source>
</evidence>
<dbReference type="CDD" id="cd16664">
    <property type="entry name" value="RING-Ubox_PUB"/>
    <property type="match status" value="1"/>
</dbReference>
<dbReference type="STRING" id="4558.A0A1B6PCE4"/>
<reference evidence="8" key="2">
    <citation type="journal article" date="2018" name="Plant J.">
        <title>The Sorghum bicolor reference genome: improved assembly, gene annotations, a transcriptome atlas, and signatures of genome organization.</title>
        <authorList>
            <person name="McCormick R.F."/>
            <person name="Truong S.K."/>
            <person name="Sreedasyam A."/>
            <person name="Jenkins J."/>
            <person name="Shu S."/>
            <person name="Sims D."/>
            <person name="Kennedy M."/>
            <person name="Amirebrahimi M."/>
            <person name="Weers B.D."/>
            <person name="McKinley B."/>
            <person name="Mattison A."/>
            <person name="Morishige D.T."/>
            <person name="Grimwood J."/>
            <person name="Schmutz J."/>
            <person name="Mullet J.E."/>
        </authorList>
    </citation>
    <scope>NUCLEOTIDE SEQUENCE [LARGE SCALE GENOMIC DNA]</scope>
    <source>
        <strain evidence="8">cv. BTx623</strain>
    </source>
</reference>
<keyword evidence="8" id="KW-1185">Reference proteome</keyword>
<dbReference type="Proteomes" id="UP000000768">
    <property type="component" value="Chromosome 8"/>
</dbReference>